<name>E8R8E2_DESM0</name>
<evidence type="ECO:0008006" key="3">
    <source>
        <dbReference type="Google" id="ProtNLM"/>
    </source>
</evidence>
<dbReference type="eggNOG" id="arCOG00299">
    <property type="taxonomic scope" value="Archaea"/>
</dbReference>
<dbReference type="AlphaFoldDB" id="E8R8E2"/>
<dbReference type="KEGG" id="dmu:Desmu_0454"/>
<reference evidence="2" key="1">
    <citation type="submission" date="2010-11" db="EMBL/GenBank/DDBJ databases">
        <title>The complete genome of Desulfurococcus mucosus DSM 2162.</title>
        <authorList>
            <consortium name="US DOE Joint Genome Institute (JGI-PGF)"/>
            <person name="Lucas S."/>
            <person name="Copeland A."/>
            <person name="Lapidus A."/>
            <person name="Bruce D."/>
            <person name="Goodwin L."/>
            <person name="Pitluck S."/>
            <person name="Kyrpides N."/>
            <person name="Mavromatis K."/>
            <person name="Pagani I."/>
            <person name="Ivanova N."/>
            <person name="Ovchinnikova G."/>
            <person name="Chertkov O."/>
            <person name="Held B."/>
            <person name="Brettin T."/>
            <person name="Detter J.C."/>
            <person name="Tapia R."/>
            <person name="Han C."/>
            <person name="Land M."/>
            <person name="Hauser L."/>
            <person name="Markowitz V."/>
            <person name="Cheng J.-F."/>
            <person name="Hugenholtz P."/>
            <person name="Woyke T."/>
            <person name="Wu D."/>
            <person name="Wirth R."/>
            <person name="Bilek Y."/>
            <person name="Hader T."/>
            <person name="Klenk H.-P."/>
            <person name="Eisen J.A."/>
        </authorList>
    </citation>
    <scope>NUCLEOTIDE SEQUENCE [LARGE SCALE GENOMIC DNA]</scope>
    <source>
        <strain evidence="2">ATCC 35584 / DSM 2162 / JCM 9187 / O7/1</strain>
    </source>
</reference>
<protein>
    <recommendedName>
        <fullName evidence="3">4Fe-4S ferredoxin</fullName>
    </recommendedName>
</protein>
<evidence type="ECO:0000313" key="2">
    <source>
        <dbReference type="Proteomes" id="UP000001068"/>
    </source>
</evidence>
<dbReference type="HOGENOM" id="CLU_130790_0_0_2"/>
<organism evidence="1 2">
    <name type="scientific">Desulfurococcus mucosus (strain ATCC 35584 / DSM 2162 / JCM 9187 / O7/1)</name>
    <dbReference type="NCBI Taxonomy" id="765177"/>
    <lineage>
        <taxon>Archaea</taxon>
        <taxon>Thermoproteota</taxon>
        <taxon>Thermoprotei</taxon>
        <taxon>Desulfurococcales</taxon>
        <taxon>Desulfurococcaceae</taxon>
        <taxon>Desulfurococcus</taxon>
    </lineage>
</organism>
<gene>
    <name evidence="1" type="ordered locus">Desmu_0454</name>
</gene>
<dbReference type="EMBL" id="CP002363">
    <property type="protein sequence ID" value="ADV64768.1"/>
    <property type="molecule type" value="Genomic_DNA"/>
</dbReference>
<accession>E8R8E2</accession>
<dbReference type="OrthoDB" id="23567at2157"/>
<reference evidence="1 2" key="2">
    <citation type="journal article" date="2011" name="Stand. Genomic Sci.">
        <title>Complete genome sequence of Desulfurococcus mucosus type strain (O7/1).</title>
        <authorList>
            <person name="Wirth R."/>
            <person name="Chertkov O."/>
            <person name="Held B."/>
            <person name="Lapidus A."/>
            <person name="Nolan M."/>
            <person name="Lucas S."/>
            <person name="Hammon N."/>
            <person name="Deshpande S."/>
            <person name="Cheng J.F."/>
            <person name="Tapia R."/>
            <person name="Han C."/>
            <person name="Goodwin L."/>
            <person name="Pitluck S."/>
            <person name="Liolios K."/>
            <person name="Ioanna P."/>
            <person name="Ivanova N."/>
            <person name="Mavromatis K."/>
            <person name="Mikhailova N."/>
            <person name="Pati A."/>
            <person name="Chen A."/>
            <person name="Palaniappan K."/>
            <person name="Land M."/>
            <person name="Hauser L."/>
            <person name="Chang Y.J."/>
            <person name="Jeffries C.D."/>
            <person name="Bilek Y."/>
            <person name="Hader T."/>
            <person name="Rohde M."/>
            <person name="Spring S."/>
            <person name="Sikorski J."/>
            <person name="Goker M."/>
            <person name="Woyke T."/>
            <person name="Bristow J."/>
            <person name="Eisen J.A."/>
            <person name="Markowitz V."/>
            <person name="Hugenholtz P."/>
            <person name="Kyrpides N.C."/>
            <person name="Klenk H.P."/>
        </authorList>
    </citation>
    <scope>NUCLEOTIDE SEQUENCE [LARGE SCALE GENOMIC DNA]</scope>
    <source>
        <strain evidence="2">ATCC 35584 / DSM 2162 / JCM 9187 / O7/1</strain>
    </source>
</reference>
<sequence>MYILPRLIDVNAKASILREAKRILVAGRCVESEHREILEEVAGKGGYVVLTACPEAEHVNMLGFKLAGILARGSYEEVAVLTVDGSLHCTQLHWMLEEVCKISGKCPARRHIVIYKGKPREISVEAVKASRFLYRVDKLLGSSGGAPVD</sequence>
<proteinExistence type="predicted"/>
<keyword evidence="2" id="KW-1185">Reference proteome</keyword>
<dbReference type="Proteomes" id="UP000001068">
    <property type="component" value="Chromosome"/>
</dbReference>
<evidence type="ECO:0000313" key="1">
    <source>
        <dbReference type="EMBL" id="ADV64768.1"/>
    </source>
</evidence>